<evidence type="ECO:0000256" key="2">
    <source>
        <dbReference type="ARBA" id="ARBA00022598"/>
    </source>
</evidence>
<dbReference type="InterPro" id="IPR045851">
    <property type="entry name" value="AMP-bd_C_sf"/>
</dbReference>
<dbReference type="Gene3D" id="2.30.38.10">
    <property type="entry name" value="Luciferase, Domain 3"/>
    <property type="match status" value="1"/>
</dbReference>
<accession>A0A9D8KG73</accession>
<dbReference type="AlphaFoldDB" id="A0A9D8KG73"/>
<feature type="domain" description="AMP-dependent synthetase/ligase" evidence="3">
    <location>
        <begin position="30"/>
        <end position="414"/>
    </location>
</feature>
<reference evidence="5" key="2">
    <citation type="submission" date="2021-01" db="EMBL/GenBank/DDBJ databases">
        <authorList>
            <person name="Hahn C.R."/>
            <person name="Youssef N.H."/>
            <person name="Elshahed M."/>
        </authorList>
    </citation>
    <scope>NUCLEOTIDE SEQUENCE</scope>
    <source>
        <strain evidence="5">Zod_Metabat.24</strain>
    </source>
</reference>
<dbReference type="InterPro" id="IPR000873">
    <property type="entry name" value="AMP-dep_synth/lig_dom"/>
</dbReference>
<evidence type="ECO:0000313" key="5">
    <source>
        <dbReference type="EMBL" id="MBN1573584.1"/>
    </source>
</evidence>
<dbReference type="Pfam" id="PF00501">
    <property type="entry name" value="AMP-binding"/>
    <property type="match status" value="1"/>
</dbReference>
<evidence type="ECO:0000256" key="1">
    <source>
        <dbReference type="ARBA" id="ARBA00006432"/>
    </source>
</evidence>
<evidence type="ECO:0000259" key="4">
    <source>
        <dbReference type="Pfam" id="PF13193"/>
    </source>
</evidence>
<protein>
    <submittedName>
        <fullName evidence="5">Long-chain fatty acid--CoA ligase</fullName>
    </submittedName>
</protein>
<comment type="similarity">
    <text evidence="1">Belongs to the ATP-dependent AMP-binding enzyme family.</text>
</comment>
<dbReference type="SUPFAM" id="SSF56801">
    <property type="entry name" value="Acetyl-CoA synthetase-like"/>
    <property type="match status" value="1"/>
</dbReference>
<dbReference type="Proteomes" id="UP000809273">
    <property type="component" value="Unassembled WGS sequence"/>
</dbReference>
<sequence>MEDRLWFKSYVKGVPTSIDFRENTTPEFLEITAEKFGKRIALNLMGKKISYKELNEMCNRFANALIDIGVKKGDRVALMLPNLPQMVIGYYGAWRAGAVPVPNNPLYTDRELEYQFNDCGAEHLVTLDLLAPRMLALKPKTKIKNIISAHINDYLPFPAKQLFPKLKKGMYFKYEKAPGYYQFLDLMKASPKPTGIKNSLDDLALIPYTGGTTGPSKGVMLTHRNISCVTQMAQSWFFDFIEQEMMELATFPFFHMAGFNAVMTLAIINGWTMVLVPRPEPKACLDLMIKYKPEIIPAVPTIYVGLLDLPEFHKQDLSFVTGFFSGAAPLALETINGLKKATGAGIVEAYGMTESSTFISVTPWRGTLKPGSVGVPIPECDVKIVDIETGKKEMPIGEEGELIFTGPHRLKGYYNRPEETKNSIKDGWFYTGDIAKMDEDGYIYIVDRKKDMIIAGGYNIYPRDIDEVLFEHPKIVEACAVGVPHEYRGETVKAFIVVKEGETLTEEELDKYCREKLAPYKVPKLYEFLDALPKSAVGKILRRELRDKEIKKGQDRSI</sequence>
<comment type="caution">
    <text evidence="5">The sequence shown here is derived from an EMBL/GenBank/DDBJ whole genome shotgun (WGS) entry which is preliminary data.</text>
</comment>
<proteinExistence type="inferred from homology"/>
<dbReference type="CDD" id="cd05936">
    <property type="entry name" value="FC-FACS_FadD_like"/>
    <property type="match status" value="1"/>
</dbReference>
<organism evidence="5 6">
    <name type="scientific">Candidatus Zymogenus saltonus</name>
    <dbReference type="NCBI Taxonomy" id="2844893"/>
    <lineage>
        <taxon>Bacteria</taxon>
        <taxon>Deltaproteobacteria</taxon>
        <taxon>Candidatus Zymogenia</taxon>
        <taxon>Candidatus Zymogeniales</taxon>
        <taxon>Candidatus Zymogenaceae</taxon>
        <taxon>Candidatus Zymogenus</taxon>
    </lineage>
</organism>
<gene>
    <name evidence="5" type="ORF">JW984_10350</name>
</gene>
<keyword evidence="2 5" id="KW-0436">Ligase</keyword>
<dbReference type="Gene3D" id="3.30.300.30">
    <property type="match status" value="1"/>
</dbReference>
<dbReference type="Pfam" id="PF13193">
    <property type="entry name" value="AMP-binding_C"/>
    <property type="match status" value="1"/>
</dbReference>
<feature type="domain" description="AMP-binding enzyme C-terminal" evidence="4">
    <location>
        <begin position="465"/>
        <end position="539"/>
    </location>
</feature>
<dbReference type="PANTHER" id="PTHR24096">
    <property type="entry name" value="LONG-CHAIN-FATTY-ACID--COA LIGASE"/>
    <property type="match status" value="1"/>
</dbReference>
<name>A0A9D8KG73_9DELT</name>
<dbReference type="PROSITE" id="PS00455">
    <property type="entry name" value="AMP_BINDING"/>
    <property type="match status" value="1"/>
</dbReference>
<dbReference type="Gene3D" id="3.40.50.980">
    <property type="match status" value="2"/>
</dbReference>
<evidence type="ECO:0000313" key="6">
    <source>
        <dbReference type="Proteomes" id="UP000809273"/>
    </source>
</evidence>
<evidence type="ECO:0000259" key="3">
    <source>
        <dbReference type="Pfam" id="PF00501"/>
    </source>
</evidence>
<dbReference type="EMBL" id="JAFGIX010000053">
    <property type="protein sequence ID" value="MBN1573584.1"/>
    <property type="molecule type" value="Genomic_DNA"/>
</dbReference>
<dbReference type="InterPro" id="IPR020845">
    <property type="entry name" value="AMP-binding_CS"/>
</dbReference>
<dbReference type="FunFam" id="3.30.300.30:FF:000008">
    <property type="entry name" value="2,3-dihydroxybenzoate-AMP ligase"/>
    <property type="match status" value="1"/>
</dbReference>
<reference evidence="5" key="1">
    <citation type="journal article" date="2021" name="Environ. Microbiol.">
        <title>Genomic characterization of three novel Desulfobacterota classes expand the metabolic and phylogenetic diversity of the phylum.</title>
        <authorList>
            <person name="Murphy C.L."/>
            <person name="Biggerstaff J."/>
            <person name="Eichhorn A."/>
            <person name="Ewing E."/>
            <person name="Shahan R."/>
            <person name="Soriano D."/>
            <person name="Stewart S."/>
            <person name="VanMol K."/>
            <person name="Walker R."/>
            <person name="Walters P."/>
            <person name="Elshahed M.S."/>
            <person name="Youssef N.H."/>
        </authorList>
    </citation>
    <scope>NUCLEOTIDE SEQUENCE</scope>
    <source>
        <strain evidence="5">Zod_Metabat.24</strain>
    </source>
</reference>
<dbReference type="GO" id="GO:0016405">
    <property type="term" value="F:CoA-ligase activity"/>
    <property type="evidence" value="ECO:0007669"/>
    <property type="project" value="TreeGrafter"/>
</dbReference>
<dbReference type="InterPro" id="IPR025110">
    <property type="entry name" value="AMP-bd_C"/>
</dbReference>